<keyword evidence="1" id="KW-1133">Transmembrane helix</keyword>
<gene>
    <name evidence="2" type="ORF">ACFQ3J_06895</name>
</gene>
<sequence>MNKLERYVDHLFTGYKKTRQVQELRNEILSNLQAKVDDLTAHGVEYEVAVQEAKSSIKSVEGLVEGHFPYYVSKYKAELLQTAALYFLIAWVVTIPFSLIEQAGILLSVILPILAAVCYISYLMNTNSNQNNKVVAISHDVSNKRHRNIAWAIWTVFFLIQSLFTTAVHFGSDIWFGRGIQILGPYQFAVLATHYIWPLITGIIPLLFQASLKIKQKHMVGES</sequence>
<organism evidence="2 3">
    <name type="scientific">Paenibacillus provencensis</name>
    <dbReference type="NCBI Taxonomy" id="441151"/>
    <lineage>
        <taxon>Bacteria</taxon>
        <taxon>Bacillati</taxon>
        <taxon>Bacillota</taxon>
        <taxon>Bacilli</taxon>
        <taxon>Bacillales</taxon>
        <taxon>Paenibacillaceae</taxon>
        <taxon>Paenibacillus</taxon>
    </lineage>
</organism>
<protein>
    <submittedName>
        <fullName evidence="2">Uncharacterized protein</fullName>
    </submittedName>
</protein>
<evidence type="ECO:0000313" key="3">
    <source>
        <dbReference type="Proteomes" id="UP001597169"/>
    </source>
</evidence>
<name>A0ABW3PTJ0_9BACL</name>
<keyword evidence="3" id="KW-1185">Reference proteome</keyword>
<dbReference type="EMBL" id="JBHTKX010000001">
    <property type="protein sequence ID" value="MFD1127895.1"/>
    <property type="molecule type" value="Genomic_DNA"/>
</dbReference>
<keyword evidence="1" id="KW-0472">Membrane</keyword>
<feature type="transmembrane region" description="Helical" evidence="1">
    <location>
        <begin position="79"/>
        <end position="99"/>
    </location>
</feature>
<reference evidence="3" key="1">
    <citation type="journal article" date="2019" name="Int. J. Syst. Evol. Microbiol.">
        <title>The Global Catalogue of Microorganisms (GCM) 10K type strain sequencing project: providing services to taxonomists for standard genome sequencing and annotation.</title>
        <authorList>
            <consortium name="The Broad Institute Genomics Platform"/>
            <consortium name="The Broad Institute Genome Sequencing Center for Infectious Disease"/>
            <person name="Wu L."/>
            <person name="Ma J."/>
        </authorList>
    </citation>
    <scope>NUCLEOTIDE SEQUENCE [LARGE SCALE GENOMIC DNA]</scope>
    <source>
        <strain evidence="3">CCUG 53519</strain>
    </source>
</reference>
<keyword evidence="1" id="KW-0812">Transmembrane</keyword>
<evidence type="ECO:0000256" key="1">
    <source>
        <dbReference type="SAM" id="Phobius"/>
    </source>
</evidence>
<feature type="transmembrane region" description="Helical" evidence="1">
    <location>
        <begin position="149"/>
        <end position="168"/>
    </location>
</feature>
<dbReference type="RefSeq" id="WP_091156553.1">
    <property type="nucleotide sequence ID" value="NZ_JBHTKX010000001.1"/>
</dbReference>
<accession>A0ABW3PTJ0</accession>
<proteinExistence type="predicted"/>
<feature type="transmembrane region" description="Helical" evidence="1">
    <location>
        <begin position="105"/>
        <end position="124"/>
    </location>
</feature>
<comment type="caution">
    <text evidence="2">The sequence shown here is derived from an EMBL/GenBank/DDBJ whole genome shotgun (WGS) entry which is preliminary data.</text>
</comment>
<feature type="transmembrane region" description="Helical" evidence="1">
    <location>
        <begin position="188"/>
        <end position="208"/>
    </location>
</feature>
<evidence type="ECO:0000313" key="2">
    <source>
        <dbReference type="EMBL" id="MFD1127895.1"/>
    </source>
</evidence>
<dbReference type="Proteomes" id="UP001597169">
    <property type="component" value="Unassembled WGS sequence"/>
</dbReference>